<proteinExistence type="inferred from homology"/>
<evidence type="ECO:0000313" key="5">
    <source>
        <dbReference type="EMBL" id="NDU99545.1"/>
    </source>
</evidence>
<organism evidence="5 6">
    <name type="scientific">Pseudoroseicyclus tamaricis</name>
    <dbReference type="NCBI Taxonomy" id="2705421"/>
    <lineage>
        <taxon>Bacteria</taxon>
        <taxon>Pseudomonadati</taxon>
        <taxon>Pseudomonadota</taxon>
        <taxon>Alphaproteobacteria</taxon>
        <taxon>Rhodobacterales</taxon>
        <taxon>Paracoccaceae</taxon>
        <taxon>Pseudoroseicyclus</taxon>
    </lineage>
</organism>
<dbReference type="EMBL" id="JAAGAB010000001">
    <property type="protein sequence ID" value="NDU99545.1"/>
    <property type="molecule type" value="Genomic_DNA"/>
</dbReference>
<evidence type="ECO:0000256" key="3">
    <source>
        <dbReference type="ARBA" id="ARBA00022833"/>
    </source>
</evidence>
<dbReference type="GO" id="GO:0016846">
    <property type="term" value="F:carbon-sulfur lyase activity"/>
    <property type="evidence" value="ECO:0007669"/>
    <property type="project" value="InterPro"/>
</dbReference>
<dbReference type="Gene3D" id="2.170.150.70">
    <property type="match status" value="1"/>
</dbReference>
<protein>
    <submittedName>
        <fullName evidence="5">GFA family protein</fullName>
    </submittedName>
</protein>
<evidence type="ECO:0000259" key="4">
    <source>
        <dbReference type="PROSITE" id="PS51891"/>
    </source>
</evidence>
<dbReference type="AlphaFoldDB" id="A0A6B2JZJ9"/>
<dbReference type="RefSeq" id="WP_163889133.1">
    <property type="nucleotide sequence ID" value="NZ_JAAFYS010000001.1"/>
</dbReference>
<dbReference type="InterPro" id="IPR052355">
    <property type="entry name" value="CENP-V-like"/>
</dbReference>
<dbReference type="GO" id="GO:0046872">
    <property type="term" value="F:metal ion binding"/>
    <property type="evidence" value="ECO:0007669"/>
    <property type="project" value="UniProtKB-KW"/>
</dbReference>
<reference evidence="5 6" key="1">
    <citation type="submission" date="2020-02" db="EMBL/GenBank/DDBJ databases">
        <title>Pseudoroseicyclus tamarix, sp. nov., isolated from offshore sediment of a Tamarix chinensis forest.</title>
        <authorList>
            <person name="Gai Y."/>
        </authorList>
    </citation>
    <scope>NUCLEOTIDE SEQUENCE [LARGE SCALE GENOMIC DNA]</scope>
    <source>
        <strain evidence="5 6">CLL3-39</strain>
    </source>
</reference>
<evidence type="ECO:0000313" key="6">
    <source>
        <dbReference type="Proteomes" id="UP000474757"/>
    </source>
</evidence>
<dbReference type="Pfam" id="PF04828">
    <property type="entry name" value="GFA"/>
    <property type="match status" value="1"/>
</dbReference>
<dbReference type="InterPro" id="IPR006913">
    <property type="entry name" value="CENP-V/GFA"/>
</dbReference>
<feature type="domain" description="CENP-V/GFA" evidence="4">
    <location>
        <begin position="4"/>
        <end position="107"/>
    </location>
</feature>
<dbReference type="PROSITE" id="PS51891">
    <property type="entry name" value="CENP_V_GFA"/>
    <property type="match status" value="1"/>
</dbReference>
<sequence length="107" mass="11344">MAALTGHCDCGAVTITVPSPPEEINACPCDYCRRAGARWGYYKAGSALITGETATYRRAAKVADFHRCATCGIVTHWDGNGVTPHMGVNMTNFDQATLAGIPVVQDP</sequence>
<keyword evidence="6" id="KW-1185">Reference proteome</keyword>
<keyword evidence="3" id="KW-0862">Zinc</keyword>
<comment type="similarity">
    <text evidence="1">Belongs to the Gfa family.</text>
</comment>
<name>A0A6B2JZJ9_9RHOB</name>
<dbReference type="PANTHER" id="PTHR28620">
    <property type="entry name" value="CENTROMERE PROTEIN V"/>
    <property type="match status" value="1"/>
</dbReference>
<dbReference type="InterPro" id="IPR011057">
    <property type="entry name" value="Mss4-like_sf"/>
</dbReference>
<evidence type="ECO:0000256" key="1">
    <source>
        <dbReference type="ARBA" id="ARBA00005495"/>
    </source>
</evidence>
<keyword evidence="2" id="KW-0479">Metal-binding</keyword>
<evidence type="ECO:0000256" key="2">
    <source>
        <dbReference type="ARBA" id="ARBA00022723"/>
    </source>
</evidence>
<gene>
    <name evidence="5" type="ORF">GZA08_00995</name>
</gene>
<dbReference type="PANTHER" id="PTHR28620:SF1">
    <property type="entry name" value="CENP-V_GFA DOMAIN-CONTAINING PROTEIN"/>
    <property type="match status" value="1"/>
</dbReference>
<accession>A0A6B2JZJ9</accession>
<dbReference type="Proteomes" id="UP000474757">
    <property type="component" value="Unassembled WGS sequence"/>
</dbReference>
<dbReference type="SUPFAM" id="SSF51316">
    <property type="entry name" value="Mss4-like"/>
    <property type="match status" value="1"/>
</dbReference>
<comment type="caution">
    <text evidence="5">The sequence shown here is derived from an EMBL/GenBank/DDBJ whole genome shotgun (WGS) entry which is preliminary data.</text>
</comment>